<dbReference type="STRING" id="279058.LT85_2356"/>
<gene>
    <name evidence="1" type="ORF">LT85_2356</name>
</gene>
<dbReference type="KEGG" id="care:LT85_2356"/>
<dbReference type="HOGENOM" id="CLU_157964_1_1_4"/>
<protein>
    <recommendedName>
        <fullName evidence="3">DUF2164 domain-containing protein</fullName>
    </recommendedName>
</protein>
<proteinExistence type="predicted"/>
<name>A0A0A1FCV8_9BURK</name>
<keyword evidence="2" id="KW-1185">Reference proteome</keyword>
<dbReference type="AlphaFoldDB" id="A0A0A1FCV8"/>
<dbReference type="Proteomes" id="UP000030302">
    <property type="component" value="Chromosome"/>
</dbReference>
<dbReference type="InterPro" id="IPR018680">
    <property type="entry name" value="DUF2164"/>
</dbReference>
<sequence>MAIKLQPAQQKDLIGSIQRYFKENMEEPIGDLKAGMLLDFCLRVIGPGIYNQAIADAQAHMEAKVSDLAVECYEETGDYWKKK</sequence>
<evidence type="ECO:0000313" key="1">
    <source>
        <dbReference type="EMBL" id="AIY41514.1"/>
    </source>
</evidence>
<dbReference type="EMBL" id="CP009962">
    <property type="protein sequence ID" value="AIY41514.1"/>
    <property type="molecule type" value="Genomic_DNA"/>
</dbReference>
<evidence type="ECO:0000313" key="2">
    <source>
        <dbReference type="Proteomes" id="UP000030302"/>
    </source>
</evidence>
<dbReference type="Pfam" id="PF09932">
    <property type="entry name" value="DUF2164"/>
    <property type="match status" value="1"/>
</dbReference>
<dbReference type="RefSeq" id="WP_038495957.1">
    <property type="nucleotide sequence ID" value="NZ_CP009962.1"/>
</dbReference>
<reference evidence="2" key="1">
    <citation type="journal article" date="2014" name="Soil Biol. Biochem.">
        <title>Structure and function of bacterial communities in ageing soils: Insights from the Mendocino ecological staircase.</title>
        <authorList>
            <person name="Uroz S."/>
            <person name="Tech J.J."/>
            <person name="Sawaya N.A."/>
            <person name="Frey-Klett P."/>
            <person name="Leveau J.H.J."/>
        </authorList>
    </citation>
    <scope>NUCLEOTIDE SEQUENCE [LARGE SCALE GENOMIC DNA]</scope>
    <source>
        <strain evidence="2">Cal35</strain>
    </source>
</reference>
<organism evidence="1 2">
    <name type="scientific">Collimonas arenae</name>
    <dbReference type="NCBI Taxonomy" id="279058"/>
    <lineage>
        <taxon>Bacteria</taxon>
        <taxon>Pseudomonadati</taxon>
        <taxon>Pseudomonadota</taxon>
        <taxon>Betaproteobacteria</taxon>
        <taxon>Burkholderiales</taxon>
        <taxon>Oxalobacteraceae</taxon>
        <taxon>Collimonas</taxon>
    </lineage>
</organism>
<dbReference type="OrthoDB" id="573733at2"/>
<evidence type="ECO:0008006" key="3">
    <source>
        <dbReference type="Google" id="ProtNLM"/>
    </source>
</evidence>
<accession>A0A0A1FCV8</accession>